<dbReference type="AlphaFoldDB" id="A0A7C2WKE1"/>
<proteinExistence type="predicted"/>
<name>A0A7C2WKE1_9BACT</name>
<evidence type="ECO:0000313" key="1">
    <source>
        <dbReference type="EMBL" id="HEX71524.1"/>
    </source>
</evidence>
<gene>
    <name evidence="1" type="ORF">ENP13_09845</name>
</gene>
<protein>
    <submittedName>
        <fullName evidence="1">Uncharacterized protein</fullName>
    </submittedName>
</protein>
<organism evidence="1">
    <name type="scientific">Thermorudis sp</name>
    <dbReference type="NCBI Taxonomy" id="1969470"/>
    <lineage>
        <taxon>Bacteria</taxon>
        <taxon>Pseudomonadati</taxon>
        <taxon>Thermomicrobiota</taxon>
        <taxon>Thermomicrobia</taxon>
        <taxon>Thermomicrobia incertae sedis</taxon>
        <taxon>Thermorudis</taxon>
    </lineage>
</organism>
<sequence length="102" mass="11777">MAAPATVARRIDASLRDLEAEVSFLPQLAAYWPEESETAQVSYMLEWDELMDRLRGLERDYRSGQMTSEQAERYRALLRKLEEALPIIERLGLTRPPVTLQP</sequence>
<comment type="caution">
    <text evidence="1">The sequence shown here is derived from an EMBL/GenBank/DDBJ whole genome shotgun (WGS) entry which is preliminary data.</text>
</comment>
<accession>A0A7C2WKE1</accession>
<reference evidence="1" key="1">
    <citation type="journal article" date="2020" name="mSystems">
        <title>Genome- and Community-Level Interaction Insights into Carbon Utilization and Element Cycling Functions of Hydrothermarchaeota in Hydrothermal Sediment.</title>
        <authorList>
            <person name="Zhou Z."/>
            <person name="Liu Y."/>
            <person name="Xu W."/>
            <person name="Pan J."/>
            <person name="Luo Z.H."/>
            <person name="Li M."/>
        </authorList>
    </citation>
    <scope>NUCLEOTIDE SEQUENCE [LARGE SCALE GENOMIC DNA]</scope>
    <source>
        <strain evidence="1">SpSt-192</strain>
    </source>
</reference>
<dbReference type="EMBL" id="DSID01000749">
    <property type="protein sequence ID" value="HEX71524.1"/>
    <property type="molecule type" value="Genomic_DNA"/>
</dbReference>